<accession>A0A0R3WDS2</accession>
<dbReference type="InterPro" id="IPR030700">
    <property type="entry name" value="N-end_Aminoacyl_Trfase"/>
</dbReference>
<dbReference type="AlphaFoldDB" id="A0A0R3WDS2"/>
<evidence type="ECO:0000313" key="2">
    <source>
        <dbReference type="EMBL" id="VDK41304.1"/>
    </source>
</evidence>
<dbReference type="PANTHER" id="PTHR21367">
    <property type="entry name" value="ARGININE-TRNA-PROTEIN TRANSFERASE 1"/>
    <property type="match status" value="1"/>
</dbReference>
<dbReference type="Proteomes" id="UP000282613">
    <property type="component" value="Unassembled WGS sequence"/>
</dbReference>
<dbReference type="OrthoDB" id="74183at2759"/>
<sequence length="427" mass="48344">MFSTVRLVGESDDGDSQKKVLRIVNNYLNAGEIVSGDAKFSATTDCRGDRPVEPNISCGPQNVGLQASGDSGYSPTGRIDFASIRRSGSAKRKRWQALQDRMAKRATALRVPYEVVLEEYRVRRQKRLDKNKPKVLEEYLNSMHDEVKPAHFIDVRMYRCSPISPELDATLDKEFNLYSDYQVAVHHDHPEKLKLKGFMRFLVNSPLASAHDAEAEACGAPQFGSYHQQYWLDGEKLIAVGVVDLVPGCLSSVYFFYDPAYAFLRLGTYSALREIAFVRHLHRTYGSVVPAYTDFIQYYMGYYIHSCAKMRYKALYSPSFLLCPETYVWVPLEKCQRLLDRAKYTRFTDANVEKASSVDVGKVVLLLPFSTVLASLLPTSQFTVENNVIVTTAAAATRLLTKRAFQSLQDWANLVRSIGTMRIDFTH</sequence>
<organism evidence="4">
    <name type="scientific">Taenia asiatica</name>
    <name type="common">Asian tapeworm</name>
    <dbReference type="NCBI Taxonomy" id="60517"/>
    <lineage>
        <taxon>Eukaryota</taxon>
        <taxon>Metazoa</taxon>
        <taxon>Spiralia</taxon>
        <taxon>Lophotrochozoa</taxon>
        <taxon>Platyhelminthes</taxon>
        <taxon>Cestoda</taxon>
        <taxon>Eucestoda</taxon>
        <taxon>Cyclophyllidea</taxon>
        <taxon>Taeniidae</taxon>
        <taxon>Taenia</taxon>
    </lineage>
</organism>
<reference evidence="2 3" key="2">
    <citation type="submission" date="2018-11" db="EMBL/GenBank/DDBJ databases">
        <authorList>
            <consortium name="Pathogen Informatics"/>
        </authorList>
    </citation>
    <scope>NUCLEOTIDE SEQUENCE [LARGE SCALE GENOMIC DNA]</scope>
</reference>
<name>A0A0R3WDS2_TAEAS</name>
<dbReference type="InterPro" id="IPR007472">
    <property type="entry name" value="N-end_Aminoacyl_Trfase_C"/>
</dbReference>
<proteinExistence type="predicted"/>
<dbReference type="GO" id="GO:0004057">
    <property type="term" value="F:arginyl-tRNA--protein transferase activity"/>
    <property type="evidence" value="ECO:0007669"/>
    <property type="project" value="InterPro"/>
</dbReference>
<dbReference type="PANTHER" id="PTHR21367:SF1">
    <property type="entry name" value="ARGINYL-TRNA--PROTEIN TRANSFERASE 1"/>
    <property type="match status" value="1"/>
</dbReference>
<evidence type="ECO:0000313" key="4">
    <source>
        <dbReference type="WBParaSite" id="TASK_0000892501-mRNA-1"/>
    </source>
</evidence>
<dbReference type="Pfam" id="PF04377">
    <property type="entry name" value="ATE_C"/>
    <property type="match status" value="1"/>
</dbReference>
<feature type="domain" description="N-end rule aminoacyl transferase C-terminal" evidence="1">
    <location>
        <begin position="174"/>
        <end position="323"/>
    </location>
</feature>
<reference evidence="4" key="1">
    <citation type="submission" date="2017-02" db="UniProtKB">
        <authorList>
            <consortium name="WormBaseParasite"/>
        </authorList>
    </citation>
    <scope>IDENTIFICATION</scope>
</reference>
<protein>
    <submittedName>
        <fullName evidence="4">ATE_C domain-containing protein</fullName>
    </submittedName>
</protein>
<evidence type="ECO:0000259" key="1">
    <source>
        <dbReference type="Pfam" id="PF04377"/>
    </source>
</evidence>
<gene>
    <name evidence="2" type="ORF">TASK_LOCUS8926</name>
</gene>
<keyword evidence="3" id="KW-1185">Reference proteome</keyword>
<dbReference type="WBParaSite" id="TASK_0000892501-mRNA-1">
    <property type="protein sequence ID" value="TASK_0000892501-mRNA-1"/>
    <property type="gene ID" value="TASK_0000892501"/>
</dbReference>
<dbReference type="GO" id="GO:0005737">
    <property type="term" value="C:cytoplasm"/>
    <property type="evidence" value="ECO:0007669"/>
    <property type="project" value="TreeGrafter"/>
</dbReference>
<evidence type="ECO:0000313" key="3">
    <source>
        <dbReference type="Proteomes" id="UP000282613"/>
    </source>
</evidence>
<dbReference type="EMBL" id="UYRS01018929">
    <property type="protein sequence ID" value="VDK41304.1"/>
    <property type="molecule type" value="Genomic_DNA"/>
</dbReference>